<proteinExistence type="predicted"/>
<organism evidence="1 2">
    <name type="scientific">Niveibacterium umoris</name>
    <dbReference type="NCBI Taxonomy" id="1193620"/>
    <lineage>
        <taxon>Bacteria</taxon>
        <taxon>Pseudomonadati</taxon>
        <taxon>Pseudomonadota</taxon>
        <taxon>Betaproteobacteria</taxon>
        <taxon>Rhodocyclales</taxon>
        <taxon>Rhodocyclaceae</taxon>
        <taxon>Niveibacterium</taxon>
    </lineage>
</organism>
<protein>
    <recommendedName>
        <fullName evidence="3">Transporter</fullName>
    </recommendedName>
</protein>
<accession>A0A840BJJ4</accession>
<comment type="caution">
    <text evidence="1">The sequence shown here is derived from an EMBL/GenBank/DDBJ whole genome shotgun (WGS) entry which is preliminary data.</text>
</comment>
<gene>
    <name evidence="1" type="ORF">GGR36_002496</name>
</gene>
<dbReference type="Proteomes" id="UP000561045">
    <property type="component" value="Unassembled WGS sequence"/>
</dbReference>
<reference evidence="1 2" key="1">
    <citation type="submission" date="2020-08" db="EMBL/GenBank/DDBJ databases">
        <title>Genomic Encyclopedia of Type Strains, Phase IV (KMG-IV): sequencing the most valuable type-strain genomes for metagenomic binning, comparative biology and taxonomic classification.</title>
        <authorList>
            <person name="Goeker M."/>
        </authorList>
    </citation>
    <scope>NUCLEOTIDE SEQUENCE [LARGE SCALE GENOMIC DNA]</scope>
    <source>
        <strain evidence="1 2">DSM 106739</strain>
    </source>
</reference>
<dbReference type="Pfam" id="PF13557">
    <property type="entry name" value="Phenol_MetA_deg"/>
    <property type="match status" value="1"/>
</dbReference>
<name>A0A840BJJ4_9RHOO</name>
<evidence type="ECO:0008006" key="3">
    <source>
        <dbReference type="Google" id="ProtNLM"/>
    </source>
</evidence>
<dbReference type="InterPro" id="IPR025737">
    <property type="entry name" value="FApF"/>
</dbReference>
<dbReference type="AlphaFoldDB" id="A0A840BJJ4"/>
<dbReference type="RefSeq" id="WP_183635060.1">
    <property type="nucleotide sequence ID" value="NZ_BAABLE010000005.1"/>
</dbReference>
<sequence length="297" mass="32211">MILVVFGALAIQCCHAQSLEPRNYANLPVGMNFLIVGASHTRGGIAFDAALPVRNPELDVWTTVVAYAHAFEFQGQTGRIDLALPYARMSGNAEYAGQRTDREQHGFTDSVVRLALNLKGAPPLILPEFARFEPDLIVGTSLQITAPTGSYDPAYVVNLGSNRWSFKPELGLSKALGPLSLELAGAVTLFTRNTNFYGGSTRRQDPLYSVQVHGVYNFATAVWASISATYYGGGRTYVNDVADDDRQENWRIGAAFSVPIGRHYSLKLSASDGVYARTGNNMSLLSLALQTRWGGGL</sequence>
<dbReference type="EMBL" id="JACIET010000002">
    <property type="protein sequence ID" value="MBB4013150.1"/>
    <property type="molecule type" value="Genomic_DNA"/>
</dbReference>
<keyword evidence="2" id="KW-1185">Reference proteome</keyword>
<evidence type="ECO:0000313" key="2">
    <source>
        <dbReference type="Proteomes" id="UP000561045"/>
    </source>
</evidence>
<evidence type="ECO:0000313" key="1">
    <source>
        <dbReference type="EMBL" id="MBB4013150.1"/>
    </source>
</evidence>